<gene>
    <name evidence="3" type="ORF">O6P43_020354</name>
</gene>
<organism evidence="3 4">
    <name type="scientific">Quillaja saponaria</name>
    <name type="common">Soap bark tree</name>
    <dbReference type="NCBI Taxonomy" id="32244"/>
    <lineage>
        <taxon>Eukaryota</taxon>
        <taxon>Viridiplantae</taxon>
        <taxon>Streptophyta</taxon>
        <taxon>Embryophyta</taxon>
        <taxon>Tracheophyta</taxon>
        <taxon>Spermatophyta</taxon>
        <taxon>Magnoliopsida</taxon>
        <taxon>eudicotyledons</taxon>
        <taxon>Gunneridae</taxon>
        <taxon>Pentapetalae</taxon>
        <taxon>rosids</taxon>
        <taxon>fabids</taxon>
        <taxon>Fabales</taxon>
        <taxon>Quillajaceae</taxon>
        <taxon>Quillaja</taxon>
    </lineage>
</organism>
<reference evidence="3" key="1">
    <citation type="journal article" date="2023" name="Science">
        <title>Elucidation of the pathway for biosynthesis of saponin adjuvants from the soapbark tree.</title>
        <authorList>
            <person name="Reed J."/>
            <person name="Orme A."/>
            <person name="El-Demerdash A."/>
            <person name="Owen C."/>
            <person name="Martin L.B.B."/>
            <person name="Misra R.C."/>
            <person name="Kikuchi S."/>
            <person name="Rejzek M."/>
            <person name="Martin A.C."/>
            <person name="Harkess A."/>
            <person name="Leebens-Mack J."/>
            <person name="Louveau T."/>
            <person name="Stephenson M.J."/>
            <person name="Osbourn A."/>
        </authorList>
    </citation>
    <scope>NUCLEOTIDE SEQUENCE</scope>
    <source>
        <strain evidence="3">S10</strain>
    </source>
</reference>
<dbReference type="Proteomes" id="UP001163823">
    <property type="component" value="Chromosome 8"/>
</dbReference>
<evidence type="ECO:0000256" key="1">
    <source>
        <dbReference type="SAM" id="MobiDB-lite"/>
    </source>
</evidence>
<evidence type="ECO:0000313" key="3">
    <source>
        <dbReference type="EMBL" id="KAJ7959826.1"/>
    </source>
</evidence>
<dbReference type="EMBL" id="JARAOO010000008">
    <property type="protein sequence ID" value="KAJ7959826.1"/>
    <property type="molecule type" value="Genomic_DNA"/>
</dbReference>
<dbReference type="PANTHER" id="PTHR35499:SF1">
    <property type="entry name" value="DUF3741 DOMAIN-CONTAINING PROTEIN"/>
    <property type="match status" value="1"/>
</dbReference>
<feature type="region of interest" description="Disordered" evidence="1">
    <location>
        <begin position="162"/>
        <end position="253"/>
    </location>
</feature>
<sequence>MKFSSPPSYSSPSSTATFSSDMRNSTSATAGCLAGIFRRILCSRSLPTHPSDEIKEVDFIQSDKDKNLKAKENAEATTVPPGIVARLMGLDSMPDINLGNTQRNSISRSRSMNSMDYLGQLDQKLSLHRRAKSTLSSLDVPTFLELENDNFFILRFESGSGNTEFGPRRRKSELGSGELKQRRAERCKNKENRTEGVSVKKDRQKLSMRLSDKSSKNVNDDGCLKEITNTLPPVKGPTQKPNVASEAAKSSKLMDRKEVVNGERLRGRKKKTICGSAKKIELDNNSEDLSPISVLDFDRQNPRSAETGSCSVSLNLRRKLSPQLENDKHLCRRIDNDLMVDERKMKTIESSKDHGSKNKVKDIQENLDVWGKICRAAENELVGANWIDKGMCKQDDLEIITADFEDEILHQLLVEVIDELGGHVIKTILTVIVHN</sequence>
<evidence type="ECO:0000259" key="2">
    <source>
        <dbReference type="Pfam" id="PF14383"/>
    </source>
</evidence>
<name>A0AAD7LKF5_QUISA</name>
<feature type="compositionally biased region" description="Basic and acidic residues" evidence="1">
    <location>
        <begin position="179"/>
        <end position="224"/>
    </location>
</feature>
<protein>
    <submittedName>
        <fullName evidence="3">Transcriptional regulator ATRX-like isoform X2</fullName>
    </submittedName>
</protein>
<comment type="caution">
    <text evidence="3">The sequence shown here is derived from an EMBL/GenBank/DDBJ whole genome shotgun (WGS) entry which is preliminary data.</text>
</comment>
<feature type="domain" description="DUF3741" evidence="2">
    <location>
        <begin position="80"/>
        <end position="95"/>
    </location>
</feature>
<accession>A0AAD7LKF5</accession>
<dbReference type="AlphaFoldDB" id="A0AAD7LKF5"/>
<feature type="compositionally biased region" description="Low complexity" evidence="1">
    <location>
        <begin position="1"/>
        <end position="20"/>
    </location>
</feature>
<proteinExistence type="predicted"/>
<keyword evidence="4" id="KW-1185">Reference proteome</keyword>
<dbReference type="PANTHER" id="PTHR35499">
    <property type="entry name" value="OS05G0128300 PROTEIN"/>
    <property type="match status" value="1"/>
</dbReference>
<feature type="region of interest" description="Disordered" evidence="1">
    <location>
        <begin position="1"/>
        <end position="24"/>
    </location>
</feature>
<evidence type="ECO:0000313" key="4">
    <source>
        <dbReference type="Proteomes" id="UP001163823"/>
    </source>
</evidence>
<dbReference type="Pfam" id="PF14383">
    <property type="entry name" value="VARLMGL"/>
    <property type="match status" value="1"/>
</dbReference>
<dbReference type="InterPro" id="IPR032795">
    <property type="entry name" value="DUF3741-assoc"/>
</dbReference>